<dbReference type="InterPro" id="IPR019787">
    <property type="entry name" value="Znf_PHD-finger"/>
</dbReference>
<evidence type="ECO:0000313" key="9">
    <source>
        <dbReference type="Proteomes" id="UP001217089"/>
    </source>
</evidence>
<feature type="non-terminal residue" evidence="8">
    <location>
        <position position="1"/>
    </location>
</feature>
<dbReference type="Gene3D" id="3.30.40.10">
    <property type="entry name" value="Zinc/RING finger domain, C3HC4 (zinc finger)"/>
    <property type="match status" value="1"/>
</dbReference>
<evidence type="ECO:0000256" key="4">
    <source>
        <dbReference type="ARBA" id="ARBA00022833"/>
    </source>
</evidence>
<comment type="subcellular location">
    <subcellularLocation>
        <location evidence="1">Nucleus</location>
    </subcellularLocation>
</comment>
<dbReference type="InterPro" id="IPR001965">
    <property type="entry name" value="Znf_PHD"/>
</dbReference>
<dbReference type="Proteomes" id="UP001217089">
    <property type="component" value="Unassembled WGS sequence"/>
</dbReference>
<accession>A0ABQ9E310</accession>
<keyword evidence="2" id="KW-0479">Metal-binding</keyword>
<name>A0ABQ9E310_TEGGR</name>
<evidence type="ECO:0000313" key="8">
    <source>
        <dbReference type="EMBL" id="KAJ8299662.1"/>
    </source>
</evidence>
<feature type="region of interest" description="Disordered" evidence="6">
    <location>
        <begin position="96"/>
        <end position="126"/>
    </location>
</feature>
<feature type="compositionally biased region" description="Basic and acidic residues" evidence="6">
    <location>
        <begin position="40"/>
        <end position="56"/>
    </location>
</feature>
<sequence>TFLDDEVPLVRRSPKTLHFNRGYFNNLSFEIQRSMTEETFKAPRNRRPMDRHEFEYGSHSPPKRKKTKEDFFTFCTVIMEYTQYERYRQEDMRAQNNISPLDSSGSTASDTTFSTLSANSPDSGSLKDESWDLITCFCLKPYAGRPMIECNECNTWIHLSCAKIRKTNIPDIYVCQECKDSKYTT</sequence>
<dbReference type="InterPro" id="IPR011011">
    <property type="entry name" value="Znf_FYVE_PHD"/>
</dbReference>
<evidence type="ECO:0000259" key="7">
    <source>
        <dbReference type="SMART" id="SM00249"/>
    </source>
</evidence>
<dbReference type="CDD" id="cd15632">
    <property type="entry name" value="PHD_PHF13"/>
    <property type="match status" value="1"/>
</dbReference>
<dbReference type="SMART" id="SM00249">
    <property type="entry name" value="PHD"/>
    <property type="match status" value="1"/>
</dbReference>
<keyword evidence="4" id="KW-0862">Zinc</keyword>
<feature type="compositionally biased region" description="Polar residues" evidence="6">
    <location>
        <begin position="96"/>
        <end position="123"/>
    </location>
</feature>
<evidence type="ECO:0000256" key="5">
    <source>
        <dbReference type="ARBA" id="ARBA00023242"/>
    </source>
</evidence>
<proteinExistence type="predicted"/>
<dbReference type="EMBL" id="JARBDR010000921">
    <property type="protein sequence ID" value="KAJ8299662.1"/>
    <property type="molecule type" value="Genomic_DNA"/>
</dbReference>
<feature type="region of interest" description="Disordered" evidence="6">
    <location>
        <begin position="40"/>
        <end position="65"/>
    </location>
</feature>
<gene>
    <name evidence="8" type="ORF">KUTeg_023722</name>
</gene>
<feature type="domain" description="Zinc finger PHD-type" evidence="7">
    <location>
        <begin position="135"/>
        <end position="179"/>
    </location>
</feature>
<evidence type="ECO:0000256" key="3">
    <source>
        <dbReference type="ARBA" id="ARBA00022771"/>
    </source>
</evidence>
<dbReference type="Pfam" id="PF00628">
    <property type="entry name" value="PHD"/>
    <property type="match status" value="1"/>
</dbReference>
<reference evidence="8 9" key="1">
    <citation type="submission" date="2022-12" db="EMBL/GenBank/DDBJ databases">
        <title>Chromosome-level genome of Tegillarca granosa.</title>
        <authorList>
            <person name="Kim J."/>
        </authorList>
    </citation>
    <scope>NUCLEOTIDE SEQUENCE [LARGE SCALE GENOMIC DNA]</scope>
    <source>
        <strain evidence="8">Teg-2019</strain>
        <tissue evidence="8">Adductor muscle</tissue>
    </source>
</reference>
<evidence type="ECO:0000256" key="1">
    <source>
        <dbReference type="ARBA" id="ARBA00004123"/>
    </source>
</evidence>
<organism evidence="8 9">
    <name type="scientific">Tegillarca granosa</name>
    <name type="common">Malaysian cockle</name>
    <name type="synonym">Anadara granosa</name>
    <dbReference type="NCBI Taxonomy" id="220873"/>
    <lineage>
        <taxon>Eukaryota</taxon>
        <taxon>Metazoa</taxon>
        <taxon>Spiralia</taxon>
        <taxon>Lophotrochozoa</taxon>
        <taxon>Mollusca</taxon>
        <taxon>Bivalvia</taxon>
        <taxon>Autobranchia</taxon>
        <taxon>Pteriomorphia</taxon>
        <taxon>Arcoida</taxon>
        <taxon>Arcoidea</taxon>
        <taxon>Arcidae</taxon>
        <taxon>Tegillarca</taxon>
    </lineage>
</organism>
<protein>
    <recommendedName>
        <fullName evidence="7">Zinc finger PHD-type domain-containing protein</fullName>
    </recommendedName>
</protein>
<dbReference type="InterPro" id="IPR041947">
    <property type="entry name" value="PHD_PHF13"/>
</dbReference>
<keyword evidence="5" id="KW-0539">Nucleus</keyword>
<comment type="caution">
    <text evidence="8">The sequence shown here is derived from an EMBL/GenBank/DDBJ whole genome shotgun (WGS) entry which is preliminary data.</text>
</comment>
<evidence type="ECO:0000256" key="2">
    <source>
        <dbReference type="ARBA" id="ARBA00022723"/>
    </source>
</evidence>
<dbReference type="InterPro" id="IPR013083">
    <property type="entry name" value="Znf_RING/FYVE/PHD"/>
</dbReference>
<dbReference type="PANTHER" id="PTHR14571:SF13">
    <property type="entry name" value="PHD FINGER PROTEIN 13"/>
    <property type="match status" value="1"/>
</dbReference>
<evidence type="ECO:0000256" key="6">
    <source>
        <dbReference type="SAM" id="MobiDB-lite"/>
    </source>
</evidence>
<dbReference type="PANTHER" id="PTHR14571">
    <property type="entry name" value="HISTONE-LYSINE N-METHYLTRANSFERASE SET-26-RELATED"/>
    <property type="match status" value="1"/>
</dbReference>
<keyword evidence="3" id="KW-0863">Zinc-finger</keyword>
<dbReference type="SUPFAM" id="SSF57903">
    <property type="entry name" value="FYVE/PHD zinc finger"/>
    <property type="match status" value="1"/>
</dbReference>
<keyword evidence="9" id="KW-1185">Reference proteome</keyword>